<dbReference type="Pfam" id="PF01381">
    <property type="entry name" value="HTH_3"/>
    <property type="match status" value="1"/>
</dbReference>
<dbReference type="SUPFAM" id="SSF47413">
    <property type="entry name" value="lambda repressor-like DNA-binding domains"/>
    <property type="match status" value="1"/>
</dbReference>
<reference evidence="2" key="1">
    <citation type="submission" date="2008-01" db="EMBL/GenBank/DDBJ databases">
        <title>Complete sequence of chromosome of Caulobacter sp. K31.</title>
        <authorList>
            <consortium name="US DOE Joint Genome Institute"/>
            <person name="Copeland A."/>
            <person name="Lucas S."/>
            <person name="Lapidus A."/>
            <person name="Barry K."/>
            <person name="Glavina del Rio T."/>
            <person name="Dalin E."/>
            <person name="Tice H."/>
            <person name="Pitluck S."/>
            <person name="Bruce D."/>
            <person name="Goodwin L."/>
            <person name="Thompson L.S."/>
            <person name="Brettin T."/>
            <person name="Detter J.C."/>
            <person name="Han C."/>
            <person name="Schmutz J."/>
            <person name="Larimer F."/>
            <person name="Land M."/>
            <person name="Hauser L."/>
            <person name="Kyrpides N."/>
            <person name="Kim E."/>
            <person name="Stephens C."/>
            <person name="Richardson P."/>
        </authorList>
    </citation>
    <scope>NUCLEOTIDE SEQUENCE [LARGE SCALE GENOMIC DNA]</scope>
    <source>
        <strain evidence="2">K31</strain>
    </source>
</reference>
<sequence length="149" mass="16335">MAADQEPHLVDIHVGARVRMRRKALGLSQTQLADSVGITFQQLQKYERGANRVSASKLYGMAVTLQTSVSWFFQGLSAVDVANATEEQMLEEHRLKGLQRFLLSSEGLELASLFPQIPPTQRQQLLALAKSLIDRGEEVGDSGKVEAAG</sequence>
<evidence type="ECO:0000259" key="1">
    <source>
        <dbReference type="PROSITE" id="PS50943"/>
    </source>
</evidence>
<dbReference type="OrthoDB" id="7923537at2"/>
<dbReference type="CDD" id="cd00093">
    <property type="entry name" value="HTH_XRE"/>
    <property type="match status" value="1"/>
</dbReference>
<dbReference type="eggNOG" id="COG1396">
    <property type="taxonomic scope" value="Bacteria"/>
</dbReference>
<dbReference type="STRING" id="366602.Caul_1020"/>
<dbReference type="Gene3D" id="1.10.260.40">
    <property type="entry name" value="lambda repressor-like DNA-binding domains"/>
    <property type="match status" value="1"/>
</dbReference>
<dbReference type="AlphaFoldDB" id="B0SWF3"/>
<proteinExistence type="predicted"/>
<dbReference type="InterPro" id="IPR001387">
    <property type="entry name" value="Cro/C1-type_HTH"/>
</dbReference>
<name>B0SWF3_CAUSK</name>
<dbReference type="PROSITE" id="PS50943">
    <property type="entry name" value="HTH_CROC1"/>
    <property type="match status" value="1"/>
</dbReference>
<dbReference type="HOGENOM" id="CLU_066192_26_0_5"/>
<dbReference type="EMBL" id="CP000927">
    <property type="protein sequence ID" value="ABZ70150.1"/>
    <property type="molecule type" value="Genomic_DNA"/>
</dbReference>
<dbReference type="InterPro" id="IPR010982">
    <property type="entry name" value="Lambda_DNA-bd_dom_sf"/>
</dbReference>
<feature type="domain" description="HTH cro/C1-type" evidence="1">
    <location>
        <begin position="18"/>
        <end position="72"/>
    </location>
</feature>
<organism evidence="2">
    <name type="scientific">Caulobacter sp. (strain K31)</name>
    <dbReference type="NCBI Taxonomy" id="366602"/>
    <lineage>
        <taxon>Bacteria</taxon>
        <taxon>Pseudomonadati</taxon>
        <taxon>Pseudomonadota</taxon>
        <taxon>Alphaproteobacteria</taxon>
        <taxon>Caulobacterales</taxon>
        <taxon>Caulobacteraceae</taxon>
        <taxon>Caulobacter</taxon>
    </lineage>
</organism>
<accession>B0SWF3</accession>
<protein>
    <submittedName>
        <fullName evidence="2">Transcriptional regulator, XRE family</fullName>
    </submittedName>
</protein>
<gene>
    <name evidence="2" type="ordered locus">Caul_1020</name>
</gene>
<evidence type="ECO:0000313" key="2">
    <source>
        <dbReference type="EMBL" id="ABZ70150.1"/>
    </source>
</evidence>
<dbReference type="KEGG" id="cak:Caul_1020"/>
<dbReference type="SMART" id="SM00530">
    <property type="entry name" value="HTH_XRE"/>
    <property type="match status" value="1"/>
</dbReference>
<dbReference type="GO" id="GO:0003677">
    <property type="term" value="F:DNA binding"/>
    <property type="evidence" value="ECO:0007669"/>
    <property type="project" value="InterPro"/>
</dbReference>